<protein>
    <submittedName>
        <fullName evidence="5">[FeFe] hydrogenase (Group B1/B3)</fullName>
    </submittedName>
</protein>
<dbReference type="SUPFAM" id="SSF53920">
    <property type="entry name" value="Fe-only hydrogenase"/>
    <property type="match status" value="1"/>
</dbReference>
<dbReference type="Gene3D" id="3.30.70.20">
    <property type="match status" value="2"/>
</dbReference>
<evidence type="ECO:0000256" key="2">
    <source>
        <dbReference type="ARBA" id="ARBA00023004"/>
    </source>
</evidence>
<accession>A0A4R3KVW4</accession>
<dbReference type="InterPro" id="IPR009016">
    <property type="entry name" value="Fe_hydrogenase"/>
</dbReference>
<keyword evidence="1" id="KW-0479">Metal-binding</keyword>
<dbReference type="InterPro" id="IPR027631">
    <property type="entry name" value="Mono_FeFe_hydrog"/>
</dbReference>
<feature type="domain" description="4Fe-4S ferredoxin-type" evidence="4">
    <location>
        <begin position="119"/>
        <end position="149"/>
    </location>
</feature>
<dbReference type="Pfam" id="PF02906">
    <property type="entry name" value="Fe_hyd_lg_C"/>
    <property type="match status" value="1"/>
</dbReference>
<evidence type="ECO:0000313" key="6">
    <source>
        <dbReference type="Proteomes" id="UP000294567"/>
    </source>
</evidence>
<comment type="caution">
    <text evidence="5">The sequence shown here is derived from an EMBL/GenBank/DDBJ whole genome shotgun (WGS) entry which is preliminary data.</text>
</comment>
<keyword evidence="2" id="KW-0408">Iron</keyword>
<gene>
    <name evidence="5" type="ORF">EDD65_10611</name>
</gene>
<dbReference type="InterPro" id="IPR004108">
    <property type="entry name" value="Fe_hydrogenase_lsu_C"/>
</dbReference>
<name>A0A4R3KVW4_9FIRM</name>
<dbReference type="InterPro" id="IPR017900">
    <property type="entry name" value="4Fe4S_Fe_S_CS"/>
</dbReference>
<sequence>MRKFENDVQLIKHEVLKWVAKFAFEGTLEEKKDDIQYIIDPGPEPRTRCCIYKEREITKERVKLAMGGNKDNKNIIEVIDVACDECPIDRFFVTEACRGCLAHRCSEACPRGAIYHVGGRAHIDQDKCIECGRCREACPYNAIADVKRPCSKACIPGAISMDENKKTKINNDKCIQCGACVVQCPFGAIMDKSFIVDVINLLKESENKKSVHVYAAVAPSIFDQFTHVKIEQVVSGIKKLGFYDVVEVALGADMVSLHEAIEYVETIDEKKVVTTSCCPAFVNYIKKYYPKLIDKVSNTVSPMIATARLIKHKDPYAKVVFIGPCIAKKAEAMEEELKDDIDYVLTFEELAALLDAAEINLENCSDTELNDASYYGRIFARSGGVTEAVNHVIDIKNVDIDFKPVRCNGLKECDKALKLAKFGRLNGNFIEGMACKGGCISGPASLHIGPKDKTEIEKYDKLVSEKSTNSSLDISKIDIEDINLSRT</sequence>
<dbReference type="OrthoDB" id="9798098at2"/>
<dbReference type="Pfam" id="PF00037">
    <property type="entry name" value="Fer4"/>
    <property type="match status" value="2"/>
</dbReference>
<dbReference type="RefSeq" id="WP_132027403.1">
    <property type="nucleotide sequence ID" value="NZ_CP068564.1"/>
</dbReference>
<dbReference type="GO" id="GO:0046872">
    <property type="term" value="F:metal ion binding"/>
    <property type="evidence" value="ECO:0007669"/>
    <property type="project" value="UniProtKB-KW"/>
</dbReference>
<dbReference type="AlphaFoldDB" id="A0A4R3KVW4"/>
<dbReference type="InterPro" id="IPR050340">
    <property type="entry name" value="Cytosolic_Fe-S_CAF"/>
</dbReference>
<feature type="domain" description="4Fe-4S ferredoxin-type" evidence="4">
    <location>
        <begin position="88"/>
        <end position="114"/>
    </location>
</feature>
<proteinExistence type="predicted"/>
<dbReference type="Proteomes" id="UP000294567">
    <property type="component" value="Unassembled WGS sequence"/>
</dbReference>
<dbReference type="PROSITE" id="PS51379">
    <property type="entry name" value="4FE4S_FER_2"/>
    <property type="match status" value="3"/>
</dbReference>
<organism evidence="5 6">
    <name type="scientific">Keratinibaculum paraultunense</name>
    <dbReference type="NCBI Taxonomy" id="1278232"/>
    <lineage>
        <taxon>Bacteria</taxon>
        <taxon>Bacillati</taxon>
        <taxon>Bacillota</taxon>
        <taxon>Tissierellia</taxon>
        <taxon>Tissierellales</taxon>
        <taxon>Tepidimicrobiaceae</taxon>
        <taxon>Keratinibaculum</taxon>
    </lineage>
</organism>
<evidence type="ECO:0000313" key="5">
    <source>
        <dbReference type="EMBL" id="TCS89345.1"/>
    </source>
</evidence>
<evidence type="ECO:0000259" key="4">
    <source>
        <dbReference type="PROSITE" id="PS51379"/>
    </source>
</evidence>
<dbReference type="PROSITE" id="PS00198">
    <property type="entry name" value="4FE4S_FER_1"/>
    <property type="match status" value="2"/>
</dbReference>
<keyword evidence="6" id="KW-1185">Reference proteome</keyword>
<dbReference type="PANTHER" id="PTHR11615">
    <property type="entry name" value="NITRATE, FORMATE, IRON DEHYDROGENASE"/>
    <property type="match status" value="1"/>
</dbReference>
<feature type="domain" description="4Fe-4S ferredoxin-type" evidence="4">
    <location>
        <begin position="165"/>
        <end position="193"/>
    </location>
</feature>
<dbReference type="SUPFAM" id="SSF54862">
    <property type="entry name" value="4Fe-4S ferredoxins"/>
    <property type="match status" value="1"/>
</dbReference>
<dbReference type="EMBL" id="SMAE01000006">
    <property type="protein sequence ID" value="TCS89345.1"/>
    <property type="molecule type" value="Genomic_DNA"/>
</dbReference>
<reference evidence="5 6" key="1">
    <citation type="submission" date="2019-03" db="EMBL/GenBank/DDBJ databases">
        <title>Genomic Encyclopedia of Type Strains, Phase IV (KMG-IV): sequencing the most valuable type-strain genomes for metagenomic binning, comparative biology and taxonomic classification.</title>
        <authorList>
            <person name="Goeker M."/>
        </authorList>
    </citation>
    <scope>NUCLEOTIDE SEQUENCE [LARGE SCALE GENOMIC DNA]</scope>
    <source>
        <strain evidence="5 6">DSM 26752</strain>
    </source>
</reference>
<keyword evidence="3" id="KW-0411">Iron-sulfur</keyword>
<evidence type="ECO:0000256" key="1">
    <source>
        <dbReference type="ARBA" id="ARBA00022723"/>
    </source>
</evidence>
<dbReference type="GO" id="GO:0051536">
    <property type="term" value="F:iron-sulfur cluster binding"/>
    <property type="evidence" value="ECO:0007669"/>
    <property type="project" value="UniProtKB-KW"/>
</dbReference>
<dbReference type="NCBIfam" id="TIGR04105">
    <property type="entry name" value="FeFe_hydrog_B1"/>
    <property type="match status" value="1"/>
</dbReference>
<evidence type="ECO:0000256" key="3">
    <source>
        <dbReference type="ARBA" id="ARBA00023014"/>
    </source>
</evidence>
<dbReference type="Gene3D" id="3.40.950.10">
    <property type="entry name" value="Fe-only Hydrogenase (Larger Subunit), Chain L, domain 3"/>
    <property type="match status" value="1"/>
</dbReference>
<dbReference type="InterPro" id="IPR017896">
    <property type="entry name" value="4Fe4S_Fe-S-bd"/>
</dbReference>